<comment type="caution">
    <text evidence="2">The sequence shown here is derived from an EMBL/GenBank/DDBJ whole genome shotgun (WGS) entry which is preliminary data.</text>
</comment>
<proteinExistence type="predicted"/>
<evidence type="ECO:0000313" key="3">
    <source>
        <dbReference type="Proteomes" id="UP001281731"/>
    </source>
</evidence>
<organism evidence="2 3">
    <name type="scientific">Actinotignum urinale</name>
    <dbReference type="NCBI Taxonomy" id="190146"/>
    <lineage>
        <taxon>Bacteria</taxon>
        <taxon>Bacillati</taxon>
        <taxon>Actinomycetota</taxon>
        <taxon>Actinomycetes</taxon>
        <taxon>Actinomycetales</taxon>
        <taxon>Actinomycetaceae</taxon>
        <taxon>Actinotignum</taxon>
    </lineage>
</organism>
<protein>
    <submittedName>
        <fullName evidence="2">Uncharacterized protein</fullName>
    </submittedName>
</protein>
<sequence>MEDISPLKSHSDQSPSNRSAEYEELLEDDLIGRFREHAGEEMKVPRHRRTLKRHMCT</sequence>
<name>A0AAW9HZE5_9ACTO</name>
<reference evidence="2" key="1">
    <citation type="submission" date="2023-10" db="EMBL/GenBank/DDBJ databases">
        <title>Whole Genome based description of the genera Actinobaculum and Actinotignum reveals a complex phylogenetic relationship within the species included in the genus Actinotignum.</title>
        <authorList>
            <person name="Jensen C.S."/>
            <person name="Dargis R."/>
            <person name="Kemp M."/>
            <person name="Christensen J.J."/>
        </authorList>
    </citation>
    <scope>NUCLEOTIDE SEQUENCE</scope>
    <source>
        <strain evidence="2">SLA_B511</strain>
    </source>
</reference>
<evidence type="ECO:0000256" key="1">
    <source>
        <dbReference type="SAM" id="MobiDB-lite"/>
    </source>
</evidence>
<dbReference type="RefSeq" id="WP_180962147.1">
    <property type="nucleotide sequence ID" value="NZ_CP126967.1"/>
</dbReference>
<dbReference type="AlphaFoldDB" id="A0AAW9HZE5"/>
<feature type="region of interest" description="Disordered" evidence="1">
    <location>
        <begin position="1"/>
        <end position="23"/>
    </location>
</feature>
<feature type="region of interest" description="Disordered" evidence="1">
    <location>
        <begin position="37"/>
        <end position="57"/>
    </location>
</feature>
<feature type="compositionally biased region" description="Basic residues" evidence="1">
    <location>
        <begin position="45"/>
        <end position="57"/>
    </location>
</feature>
<evidence type="ECO:0000313" key="2">
    <source>
        <dbReference type="EMBL" id="MDY5155389.1"/>
    </source>
</evidence>
<dbReference type="Proteomes" id="UP001281731">
    <property type="component" value="Unassembled WGS sequence"/>
</dbReference>
<dbReference type="EMBL" id="JAWNGC010000008">
    <property type="protein sequence ID" value="MDY5155389.1"/>
    <property type="molecule type" value="Genomic_DNA"/>
</dbReference>
<accession>A0AAW9HZE5</accession>
<gene>
    <name evidence="2" type="ORF">R6G80_06590</name>
</gene>